<dbReference type="InterPro" id="IPR016181">
    <property type="entry name" value="Acyl_CoA_acyltransferase"/>
</dbReference>
<dbReference type="RefSeq" id="WP_024565835.1">
    <property type="nucleotide sequence ID" value="NZ_CP007547.1"/>
</dbReference>
<dbReference type="CDD" id="cd04301">
    <property type="entry name" value="NAT_SF"/>
    <property type="match status" value="1"/>
</dbReference>
<organism evidence="2 3">
    <name type="scientific">Elizabethkingia anophelis NUHP1</name>
    <dbReference type="NCBI Taxonomy" id="1338011"/>
    <lineage>
        <taxon>Bacteria</taxon>
        <taxon>Pseudomonadati</taxon>
        <taxon>Bacteroidota</taxon>
        <taxon>Flavobacteriia</taxon>
        <taxon>Flavobacteriales</taxon>
        <taxon>Weeksellaceae</taxon>
        <taxon>Elizabethkingia</taxon>
    </lineage>
</organism>
<evidence type="ECO:0000259" key="1">
    <source>
        <dbReference type="PROSITE" id="PS51186"/>
    </source>
</evidence>
<dbReference type="HOGENOM" id="CLU_062214_0_0_10"/>
<dbReference type="eggNOG" id="COG0456">
    <property type="taxonomic scope" value="Bacteria"/>
</dbReference>
<dbReference type="PROSITE" id="PS51186">
    <property type="entry name" value="GNAT"/>
    <property type="match status" value="2"/>
</dbReference>
<dbReference type="KEGG" id="eao:BD94_2819"/>
<dbReference type="Pfam" id="PF00583">
    <property type="entry name" value="Acetyltransf_1"/>
    <property type="match status" value="2"/>
</dbReference>
<name>A0A077EK87_9FLAO</name>
<sequence length="279" mass="31676">MNIQTIETIDTSQILQVFNQSFADYLIPMKLTEEQLEFKMRSDKTDKSISVMVKDGEKPVAFILHGKQMIDGKLVVYNGGTGVIPENRKSGWVREMYDLILPVLKEKGAQKLVLEVITDNTPAIKSYQKFGYTINRKLKCYRGEIIAEAIKQEAEIREVADFGWKKMKTFWDVQPTWQNSVNVLEEIKEHCKILGAFIGGQLVGYLVFNPEAKKIYQLAVSSERRRKGIGTQLLVSLKEIVGASISVINVDEDSVAANKFLQKSGLKVFIEQYEMTRAV</sequence>
<evidence type="ECO:0000313" key="2">
    <source>
        <dbReference type="EMBL" id="AIL46594.1"/>
    </source>
</evidence>
<feature type="domain" description="N-acetyltransferase" evidence="1">
    <location>
        <begin position="154"/>
        <end position="279"/>
    </location>
</feature>
<protein>
    <submittedName>
        <fullName evidence="2">Acetyltransferase, GNAT family</fullName>
    </submittedName>
</protein>
<evidence type="ECO:0000313" key="3">
    <source>
        <dbReference type="Proteomes" id="UP000028933"/>
    </source>
</evidence>
<gene>
    <name evidence="2" type="ORF">BD94_2819</name>
</gene>
<feature type="domain" description="N-acetyltransferase" evidence="1">
    <location>
        <begin position="1"/>
        <end position="155"/>
    </location>
</feature>
<dbReference type="EMBL" id="CP007547">
    <property type="protein sequence ID" value="AIL46594.1"/>
    <property type="molecule type" value="Genomic_DNA"/>
</dbReference>
<dbReference type="Proteomes" id="UP000028933">
    <property type="component" value="Chromosome"/>
</dbReference>
<reference evidence="2 3" key="1">
    <citation type="journal article" date="2013" name="Lancet">
        <title>First case of E anophelis outbreak in an intensive-care unit.</title>
        <authorList>
            <person name="Teo J."/>
            <person name="Tan S.Y."/>
            <person name="Tay M."/>
            <person name="Ding Y."/>
            <person name="Kjelleberg S."/>
            <person name="Givskov M."/>
            <person name="Lin R.T."/>
            <person name="Yang L."/>
        </authorList>
    </citation>
    <scope>NUCLEOTIDE SEQUENCE [LARGE SCALE GENOMIC DNA]</scope>
    <source>
        <strain evidence="2 3">NUHP1</strain>
    </source>
</reference>
<keyword evidence="2" id="KW-0808">Transferase</keyword>
<accession>A0A077EK87</accession>
<dbReference type="InterPro" id="IPR050276">
    <property type="entry name" value="MshD_Acetyltransferase"/>
</dbReference>
<proteinExistence type="predicted"/>
<dbReference type="PANTHER" id="PTHR43617">
    <property type="entry name" value="L-AMINO ACID N-ACETYLTRANSFERASE"/>
    <property type="match status" value="1"/>
</dbReference>
<dbReference type="STRING" id="1338011.BD94_2819"/>
<dbReference type="Gene3D" id="3.40.630.30">
    <property type="match status" value="2"/>
</dbReference>
<dbReference type="SUPFAM" id="SSF55729">
    <property type="entry name" value="Acyl-CoA N-acyltransferases (Nat)"/>
    <property type="match status" value="2"/>
</dbReference>
<dbReference type="InterPro" id="IPR000182">
    <property type="entry name" value="GNAT_dom"/>
</dbReference>
<dbReference type="AlphaFoldDB" id="A0A077EK87"/>
<dbReference type="GO" id="GO:0016747">
    <property type="term" value="F:acyltransferase activity, transferring groups other than amino-acyl groups"/>
    <property type="evidence" value="ECO:0007669"/>
    <property type="project" value="InterPro"/>
</dbReference>